<dbReference type="Proteomes" id="UP000675047">
    <property type="component" value="Unassembled WGS sequence"/>
</dbReference>
<reference evidence="1 2" key="1">
    <citation type="submission" date="2021-03" db="EMBL/GenBank/DDBJ databases">
        <title>Flavobacterium Flabelliformis Sp. Nov. And Flavobacterium Geliluteum Sp. Nov., Two Novel Multidrug Resistant Psychrophilic Species Isolated From Antarctica.</title>
        <authorList>
            <person name="Kralova S."/>
            <person name="Busse H.J."/>
            <person name="Bezdicek M."/>
            <person name="Nykrynova M."/>
            <person name="Kroupova E."/>
            <person name="Krsek D."/>
            <person name="Sedlacek I."/>
        </authorList>
    </citation>
    <scope>NUCLEOTIDE SEQUENCE [LARGE SCALE GENOMIC DNA]</scope>
    <source>
        <strain evidence="1 2">P7388</strain>
    </source>
</reference>
<evidence type="ECO:0000313" key="2">
    <source>
        <dbReference type="Proteomes" id="UP000675047"/>
    </source>
</evidence>
<proteinExistence type="predicted"/>
<accession>A0A940XFD3</accession>
<name>A0A940XFD3_9FLAO</name>
<dbReference type="EMBL" id="JAGFBV010000016">
    <property type="protein sequence ID" value="MBP4138689.1"/>
    <property type="molecule type" value="Genomic_DNA"/>
</dbReference>
<gene>
    <name evidence="1" type="ORF">J3495_11385</name>
</gene>
<organism evidence="1 2">
    <name type="scientific">Flavobacterium geliluteum</name>
    <dbReference type="NCBI Taxonomy" id="2816120"/>
    <lineage>
        <taxon>Bacteria</taxon>
        <taxon>Pseudomonadati</taxon>
        <taxon>Bacteroidota</taxon>
        <taxon>Flavobacteriia</taxon>
        <taxon>Flavobacteriales</taxon>
        <taxon>Flavobacteriaceae</taxon>
        <taxon>Flavobacterium</taxon>
    </lineage>
</organism>
<protein>
    <submittedName>
        <fullName evidence="1">Uncharacterized protein</fullName>
    </submittedName>
</protein>
<dbReference type="RefSeq" id="WP_210666680.1">
    <property type="nucleotide sequence ID" value="NZ_JAGFBV010000016.1"/>
</dbReference>
<keyword evidence="2" id="KW-1185">Reference proteome</keyword>
<comment type="caution">
    <text evidence="1">The sequence shown here is derived from an EMBL/GenBank/DDBJ whole genome shotgun (WGS) entry which is preliminary data.</text>
</comment>
<dbReference type="AlphaFoldDB" id="A0A940XFD3"/>
<evidence type="ECO:0000313" key="1">
    <source>
        <dbReference type="EMBL" id="MBP4138689.1"/>
    </source>
</evidence>
<sequence>MANPNTRLNLVQTAGNAGTLQANLEKPKIKRMFTRKSEIYNYIKKYKNYDSDFWSSGHGNLEILTMLLEFTDNSWSALKNEIENWKSDEIEILAQALCDDESWYYEKSIEINLSQRSHLFANIFATIETNIAFDLLDDFEFIFKGEPKEKILLQKIKAQIENMKNHPAYDYYSKDRIYSIEKLVIEEIKASR</sequence>